<dbReference type="VEuPathDB" id="FungiDB:HMPREF1544_08556"/>
<proteinExistence type="predicted"/>
<protein>
    <submittedName>
        <fullName evidence="2">Uncharacterized protein</fullName>
    </submittedName>
</protein>
<evidence type="ECO:0000313" key="3">
    <source>
        <dbReference type="Proteomes" id="UP000014254"/>
    </source>
</evidence>
<evidence type="ECO:0000256" key="1">
    <source>
        <dbReference type="SAM" id="Phobius"/>
    </source>
</evidence>
<dbReference type="OrthoDB" id="2270153at2759"/>
<sequence length="107" mass="11401">MDADDDESMSPNFLPLLLLGAVFDLLSVVGNGDDNVDDGSVAELVLPIVVLVKLLLLNENRSETEADMYGNEYGDLDLSNDELVVAECLRCLLNDGNGDKGGAIDLS</sequence>
<dbReference type="AlphaFoldDB" id="S2JPY9"/>
<accession>S2JPY9</accession>
<organism evidence="2 3">
    <name type="scientific">Mucor circinelloides f. circinelloides (strain 1006PhL)</name>
    <name type="common">Mucormycosis agent</name>
    <name type="synonym">Calyptromyces circinelloides</name>
    <dbReference type="NCBI Taxonomy" id="1220926"/>
    <lineage>
        <taxon>Eukaryota</taxon>
        <taxon>Fungi</taxon>
        <taxon>Fungi incertae sedis</taxon>
        <taxon>Mucoromycota</taxon>
        <taxon>Mucoromycotina</taxon>
        <taxon>Mucoromycetes</taxon>
        <taxon>Mucorales</taxon>
        <taxon>Mucorineae</taxon>
        <taxon>Mucoraceae</taxon>
        <taxon>Mucor</taxon>
    </lineage>
</organism>
<dbReference type="Proteomes" id="UP000014254">
    <property type="component" value="Unassembled WGS sequence"/>
</dbReference>
<keyword evidence="1" id="KW-0472">Membrane</keyword>
<evidence type="ECO:0000313" key="2">
    <source>
        <dbReference type="EMBL" id="EPB84683.1"/>
    </source>
</evidence>
<feature type="transmembrane region" description="Helical" evidence="1">
    <location>
        <begin position="41"/>
        <end position="58"/>
    </location>
</feature>
<keyword evidence="3" id="KW-1185">Reference proteome</keyword>
<feature type="transmembrane region" description="Helical" evidence="1">
    <location>
        <begin position="12"/>
        <end position="29"/>
    </location>
</feature>
<keyword evidence="1" id="KW-1133">Transmembrane helix</keyword>
<reference evidence="3" key="1">
    <citation type="submission" date="2013-05" db="EMBL/GenBank/DDBJ databases">
        <title>The Genome sequence of Mucor circinelloides f. circinelloides 1006PhL.</title>
        <authorList>
            <consortium name="The Broad Institute Genomics Platform"/>
            <person name="Cuomo C."/>
            <person name="Earl A."/>
            <person name="Findley K."/>
            <person name="Lee S.C."/>
            <person name="Walker B."/>
            <person name="Young S."/>
            <person name="Zeng Q."/>
            <person name="Gargeya S."/>
            <person name="Fitzgerald M."/>
            <person name="Haas B."/>
            <person name="Abouelleil A."/>
            <person name="Allen A.W."/>
            <person name="Alvarado L."/>
            <person name="Arachchi H.M."/>
            <person name="Berlin A.M."/>
            <person name="Chapman S.B."/>
            <person name="Gainer-Dewar J."/>
            <person name="Goldberg J."/>
            <person name="Griggs A."/>
            <person name="Gujja S."/>
            <person name="Hansen M."/>
            <person name="Howarth C."/>
            <person name="Imamovic A."/>
            <person name="Ireland A."/>
            <person name="Larimer J."/>
            <person name="McCowan C."/>
            <person name="Murphy C."/>
            <person name="Pearson M."/>
            <person name="Poon T.W."/>
            <person name="Priest M."/>
            <person name="Roberts A."/>
            <person name="Saif S."/>
            <person name="Shea T."/>
            <person name="Sisk P."/>
            <person name="Sykes S."/>
            <person name="Wortman J."/>
            <person name="Nusbaum C."/>
            <person name="Birren B."/>
        </authorList>
    </citation>
    <scope>NUCLEOTIDE SEQUENCE [LARGE SCALE GENOMIC DNA]</scope>
    <source>
        <strain evidence="3">1006PhL</strain>
    </source>
</reference>
<dbReference type="InParanoid" id="S2JPY9"/>
<keyword evidence="1" id="KW-0812">Transmembrane</keyword>
<dbReference type="EMBL" id="KE124032">
    <property type="protein sequence ID" value="EPB84683.1"/>
    <property type="molecule type" value="Genomic_DNA"/>
</dbReference>
<gene>
    <name evidence="2" type="ORF">HMPREF1544_08556</name>
</gene>
<name>S2JPY9_MUCC1</name>